<accession>A0AAU8XWU2</accession>
<dbReference type="GO" id="GO:0006355">
    <property type="term" value="P:regulation of DNA-templated transcription"/>
    <property type="evidence" value="ECO:0007669"/>
    <property type="project" value="InterPro"/>
</dbReference>
<name>A0AAU8XWU2_LACHE</name>
<proteinExistence type="predicted"/>
<sequence>MSLTLGIDDKLKAETRANLKKMGIDMTTATKMYYIYINQHGKLPFAPSTGRSELDQAVYEAKHYQYAGEYNSLEEFRKDLYSPDDTHNYIRN</sequence>
<dbReference type="AlphaFoldDB" id="A0AAU8XWU2"/>
<dbReference type="EMBL" id="CP015496">
    <property type="protein sequence ID" value="AUI75235.1"/>
    <property type="molecule type" value="Genomic_DNA"/>
</dbReference>
<evidence type="ECO:0000313" key="2">
    <source>
        <dbReference type="Proteomes" id="UP000234562"/>
    </source>
</evidence>
<dbReference type="RefSeq" id="WP_023191373.1">
    <property type="nucleotide sequence ID" value="NZ_QJOJ01000012.1"/>
</dbReference>
<evidence type="ECO:0000313" key="1">
    <source>
        <dbReference type="EMBL" id="AUI75235.1"/>
    </source>
</evidence>
<dbReference type="Pfam" id="PF04221">
    <property type="entry name" value="RelB"/>
    <property type="match status" value="1"/>
</dbReference>
<gene>
    <name evidence="1" type="ORF">Lh8105_04055</name>
</gene>
<reference evidence="2" key="1">
    <citation type="submission" date="2016-05" db="EMBL/GenBank/DDBJ databases">
        <title>Genome sequence of Lactobacillus helveticus FAM8105.</title>
        <authorList>
            <person name="Ahrens C."/>
            <person name="Schmid M."/>
        </authorList>
    </citation>
    <scope>NUCLEOTIDE SEQUENCE [LARGE SCALE GENOMIC DNA]</scope>
    <source>
        <strain evidence="2">FAM8105</strain>
    </source>
</reference>
<organism evidence="1 2">
    <name type="scientific">Lactobacillus helveticus</name>
    <name type="common">Lactobacillus suntoryeus</name>
    <dbReference type="NCBI Taxonomy" id="1587"/>
    <lineage>
        <taxon>Bacteria</taxon>
        <taxon>Bacillati</taxon>
        <taxon>Bacillota</taxon>
        <taxon>Bacilli</taxon>
        <taxon>Lactobacillales</taxon>
        <taxon>Lactobacillaceae</taxon>
        <taxon>Lactobacillus</taxon>
    </lineage>
</organism>
<dbReference type="InterPro" id="IPR007337">
    <property type="entry name" value="RelB/DinJ"/>
</dbReference>
<protein>
    <submittedName>
        <fullName evidence="1">Damage-inducible protein J</fullName>
    </submittedName>
</protein>
<dbReference type="Gene3D" id="1.10.1220.10">
    <property type="entry name" value="Met repressor-like"/>
    <property type="match status" value="1"/>
</dbReference>
<dbReference type="Proteomes" id="UP000234562">
    <property type="component" value="Chromosome"/>
</dbReference>
<dbReference type="InterPro" id="IPR013321">
    <property type="entry name" value="Arc_rbn_hlx_hlx"/>
</dbReference>